<evidence type="ECO:0000313" key="2">
    <source>
        <dbReference type="EMBL" id="AZA16840.1"/>
    </source>
</evidence>
<keyword evidence="2" id="KW-0808">Transferase</keyword>
<name>A0A3G6JJQ4_LACDL</name>
<dbReference type="AlphaFoldDB" id="A0A3G6JJQ4"/>
<dbReference type="GO" id="GO:0032259">
    <property type="term" value="P:methylation"/>
    <property type="evidence" value="ECO:0007669"/>
    <property type="project" value="UniProtKB-KW"/>
</dbReference>
<reference evidence="2" key="1">
    <citation type="submission" date="2018-07" db="EMBL/GenBank/DDBJ databases">
        <authorList>
            <person name="Somerville V."/>
        </authorList>
    </citation>
    <scope>NUCLEOTIDE SEQUENCE</scope>
    <source>
        <strain evidence="2">NWC_2_2</strain>
    </source>
</reference>
<keyword evidence="2" id="KW-0489">Methyltransferase</keyword>
<sequence>MRNLYPRGGLAASFLFMFYAALPLPFGIFFLSLERGKKQFFPIKIVIA</sequence>
<dbReference type="EMBL" id="CP031023">
    <property type="protein sequence ID" value="AZA16840.1"/>
    <property type="molecule type" value="Genomic_DNA"/>
</dbReference>
<keyword evidence="1" id="KW-0472">Membrane</keyword>
<feature type="transmembrane region" description="Helical" evidence="1">
    <location>
        <begin position="12"/>
        <end position="33"/>
    </location>
</feature>
<keyword evidence="1" id="KW-0812">Transmembrane</keyword>
<accession>A0A3G6JJQ4</accession>
<keyword evidence="1" id="KW-1133">Transmembrane helix</keyword>
<gene>
    <name evidence="2" type="ORF">DQL93_10475</name>
</gene>
<organism evidence="2">
    <name type="scientific">Lactobacillus delbrueckii subsp. lactis</name>
    <dbReference type="NCBI Taxonomy" id="29397"/>
    <lineage>
        <taxon>Bacteria</taxon>
        <taxon>Bacillati</taxon>
        <taxon>Bacillota</taxon>
        <taxon>Bacilli</taxon>
        <taxon>Lactobacillales</taxon>
        <taxon>Lactobacillaceae</taxon>
        <taxon>Lactobacillus</taxon>
    </lineage>
</organism>
<evidence type="ECO:0000256" key="1">
    <source>
        <dbReference type="SAM" id="Phobius"/>
    </source>
</evidence>
<protein>
    <submittedName>
        <fullName evidence="2">Thiopurine S-methyltransferase</fullName>
    </submittedName>
</protein>
<dbReference type="GO" id="GO:0008168">
    <property type="term" value="F:methyltransferase activity"/>
    <property type="evidence" value="ECO:0007669"/>
    <property type="project" value="UniProtKB-KW"/>
</dbReference>
<proteinExistence type="predicted"/>
<dbReference type="RefSeq" id="WP_076026213.1">
    <property type="nucleotide sequence ID" value="NZ_JACSVH010000031.1"/>
</dbReference>